<dbReference type="AlphaFoldDB" id="A0A9P4GGU4"/>
<proteinExistence type="predicted"/>
<evidence type="ECO:0000256" key="1">
    <source>
        <dbReference type="SAM" id="MobiDB-lite"/>
    </source>
</evidence>
<comment type="caution">
    <text evidence="2">The sequence shown here is derived from an EMBL/GenBank/DDBJ whole genome shotgun (WGS) entry which is preliminary data.</text>
</comment>
<accession>A0A9P4GGU4</accession>
<sequence>MRRKRHQASATALAPDPDPDPAPKRTRSAPTPAAFFATLPRELRDKIYHEIWKTKPPFEVTLGHNSIEDVEAYIFKVVYESSARPQHEPEVKPSSAVLAQKKTKPWYLASKRMLSEVMEQFNHQATWKFIAFHSNFKDRQPAVWRPPKARTRPTRQSPILLSLHGASSIDLSVDLELFLYSEIGSNERPQNSIIFYHTTISLLTAMRSALAGTTTLRHLSLVLIPTTWGETENSGPIDIVLGPLNHFDTPSLQSLQVTVRPTWWFSKSDRLMQSIRESVEAMGKRMISSDVVRETFEDVGTPLEESFVATLDRQEQVASGMEWRFVFSR</sequence>
<gene>
    <name evidence="2" type="ORF">K460DRAFT_366698</name>
</gene>
<name>A0A9P4GGU4_9PLEO</name>
<protein>
    <submittedName>
        <fullName evidence="2">Uncharacterized protein</fullName>
    </submittedName>
</protein>
<dbReference type="Proteomes" id="UP000800039">
    <property type="component" value="Unassembled WGS sequence"/>
</dbReference>
<evidence type="ECO:0000313" key="2">
    <source>
        <dbReference type="EMBL" id="KAF1845848.1"/>
    </source>
</evidence>
<feature type="region of interest" description="Disordered" evidence="1">
    <location>
        <begin position="1"/>
        <end position="31"/>
    </location>
</feature>
<dbReference type="OrthoDB" id="3799620at2759"/>
<organism evidence="2 3">
    <name type="scientific">Cucurbitaria berberidis CBS 394.84</name>
    <dbReference type="NCBI Taxonomy" id="1168544"/>
    <lineage>
        <taxon>Eukaryota</taxon>
        <taxon>Fungi</taxon>
        <taxon>Dikarya</taxon>
        <taxon>Ascomycota</taxon>
        <taxon>Pezizomycotina</taxon>
        <taxon>Dothideomycetes</taxon>
        <taxon>Pleosporomycetidae</taxon>
        <taxon>Pleosporales</taxon>
        <taxon>Pleosporineae</taxon>
        <taxon>Cucurbitariaceae</taxon>
        <taxon>Cucurbitaria</taxon>
    </lineage>
</organism>
<dbReference type="EMBL" id="ML976616">
    <property type="protein sequence ID" value="KAF1845848.1"/>
    <property type="molecule type" value="Genomic_DNA"/>
</dbReference>
<dbReference type="RefSeq" id="XP_040788411.1">
    <property type="nucleotide sequence ID" value="XM_040933430.1"/>
</dbReference>
<evidence type="ECO:0000313" key="3">
    <source>
        <dbReference type="Proteomes" id="UP000800039"/>
    </source>
</evidence>
<keyword evidence="3" id="KW-1185">Reference proteome</keyword>
<dbReference type="GeneID" id="63850681"/>
<reference evidence="2" key="1">
    <citation type="submission" date="2020-01" db="EMBL/GenBank/DDBJ databases">
        <authorList>
            <consortium name="DOE Joint Genome Institute"/>
            <person name="Haridas S."/>
            <person name="Albert R."/>
            <person name="Binder M."/>
            <person name="Bloem J."/>
            <person name="Labutti K."/>
            <person name="Salamov A."/>
            <person name="Andreopoulos B."/>
            <person name="Baker S.E."/>
            <person name="Barry K."/>
            <person name="Bills G."/>
            <person name="Bluhm B.H."/>
            <person name="Cannon C."/>
            <person name="Castanera R."/>
            <person name="Culley D.E."/>
            <person name="Daum C."/>
            <person name="Ezra D."/>
            <person name="Gonzalez J.B."/>
            <person name="Henrissat B."/>
            <person name="Kuo A."/>
            <person name="Liang C."/>
            <person name="Lipzen A."/>
            <person name="Lutzoni F."/>
            <person name="Magnuson J."/>
            <person name="Mondo S."/>
            <person name="Nolan M."/>
            <person name="Ohm R."/>
            <person name="Pangilinan J."/>
            <person name="Park H.-J."/>
            <person name="Ramirez L."/>
            <person name="Alfaro M."/>
            <person name="Sun H."/>
            <person name="Tritt A."/>
            <person name="Yoshinaga Y."/>
            <person name="Zwiers L.-H."/>
            <person name="Turgeon B.G."/>
            <person name="Goodwin S.B."/>
            <person name="Spatafora J.W."/>
            <person name="Crous P.W."/>
            <person name="Grigoriev I.V."/>
        </authorList>
    </citation>
    <scope>NUCLEOTIDE SEQUENCE</scope>
    <source>
        <strain evidence="2">CBS 394.84</strain>
    </source>
</reference>